<dbReference type="PANTHER" id="PTHR28079:SF1">
    <property type="entry name" value="RNA POLYMERASE I-SPECIFIC TRANSCRIPTION INITIATION FACTOR RRN5"/>
    <property type="match status" value="1"/>
</dbReference>
<dbReference type="InterPro" id="IPR039601">
    <property type="entry name" value="Rrn5"/>
</dbReference>
<reference evidence="4 5" key="1">
    <citation type="journal article" date="2012" name="PLoS Pathog.">
        <title>Diverse lifestyles and strategies of plant pathogenesis encoded in the genomes of eighteen Dothideomycetes fungi.</title>
        <authorList>
            <person name="Ohm R.A."/>
            <person name="Feau N."/>
            <person name="Henrissat B."/>
            <person name="Schoch C.L."/>
            <person name="Horwitz B.A."/>
            <person name="Barry K.W."/>
            <person name="Condon B.J."/>
            <person name="Copeland A.C."/>
            <person name="Dhillon B."/>
            <person name="Glaser F."/>
            <person name="Hesse C.N."/>
            <person name="Kosti I."/>
            <person name="LaButti K."/>
            <person name="Lindquist E.A."/>
            <person name="Lucas S."/>
            <person name="Salamov A.A."/>
            <person name="Bradshaw R.E."/>
            <person name="Ciuffetti L."/>
            <person name="Hamelin R.C."/>
            <person name="Kema G.H.J."/>
            <person name="Lawrence C."/>
            <person name="Scott J.A."/>
            <person name="Spatafora J.W."/>
            <person name="Turgeon B.G."/>
            <person name="de Wit P.J.G.M."/>
            <person name="Zhong S."/>
            <person name="Goodwin S.B."/>
            <person name="Grigoriev I.V."/>
        </authorList>
    </citation>
    <scope>NUCLEOTIDE SEQUENCE [LARGE SCALE GENOMIC DNA]</scope>
    <source>
        <strain evidence="5">28A</strain>
    </source>
</reference>
<dbReference type="GO" id="GO:0042790">
    <property type="term" value="P:nucleolar large rRNA transcription by RNA polymerase I"/>
    <property type="evidence" value="ECO:0007669"/>
    <property type="project" value="InterPro"/>
</dbReference>
<dbReference type="PROSITE" id="PS00463">
    <property type="entry name" value="ZN2_CY6_FUNGAL_1"/>
    <property type="match status" value="1"/>
</dbReference>
<dbReference type="GeneID" id="19395345"/>
<dbReference type="Gene3D" id="4.10.240.10">
    <property type="entry name" value="Zn(2)-C6 fungal-type DNA-binding domain"/>
    <property type="match status" value="1"/>
</dbReference>
<evidence type="ECO:0000313" key="5">
    <source>
        <dbReference type="Proteomes" id="UP000016935"/>
    </source>
</evidence>
<feature type="domain" description="Zn(2)-C6 fungal-type" evidence="3">
    <location>
        <begin position="229"/>
        <end position="258"/>
    </location>
</feature>
<evidence type="ECO:0000313" key="4">
    <source>
        <dbReference type="EMBL" id="EOA87677.1"/>
    </source>
</evidence>
<dbReference type="EMBL" id="KB908570">
    <property type="protein sequence ID" value="EOA87677.1"/>
    <property type="molecule type" value="Genomic_DNA"/>
</dbReference>
<dbReference type="GO" id="GO:0000182">
    <property type="term" value="F:rDNA binding"/>
    <property type="evidence" value="ECO:0007669"/>
    <property type="project" value="TreeGrafter"/>
</dbReference>
<dbReference type="AlphaFoldDB" id="R0KI31"/>
<feature type="region of interest" description="Disordered" evidence="2">
    <location>
        <begin position="439"/>
        <end position="482"/>
    </location>
</feature>
<dbReference type="Proteomes" id="UP000016935">
    <property type="component" value="Unassembled WGS sequence"/>
</dbReference>
<dbReference type="OrthoDB" id="2240312at2759"/>
<dbReference type="Pfam" id="PF00172">
    <property type="entry name" value="Zn_clus"/>
    <property type="match status" value="1"/>
</dbReference>
<dbReference type="CDD" id="cd00067">
    <property type="entry name" value="GAL4"/>
    <property type="match status" value="1"/>
</dbReference>
<dbReference type="GO" id="GO:0008270">
    <property type="term" value="F:zinc ion binding"/>
    <property type="evidence" value="ECO:0007669"/>
    <property type="project" value="InterPro"/>
</dbReference>
<proteinExistence type="predicted"/>
<name>R0KI31_EXST2</name>
<evidence type="ECO:0000256" key="1">
    <source>
        <dbReference type="ARBA" id="ARBA00023242"/>
    </source>
</evidence>
<evidence type="ECO:0000256" key="2">
    <source>
        <dbReference type="SAM" id="MobiDB-lite"/>
    </source>
</evidence>
<reference evidence="4 5" key="2">
    <citation type="journal article" date="2013" name="PLoS Genet.">
        <title>Comparative genome structure, secondary metabolite, and effector coding capacity across Cochliobolus pathogens.</title>
        <authorList>
            <person name="Condon B.J."/>
            <person name="Leng Y."/>
            <person name="Wu D."/>
            <person name="Bushley K.E."/>
            <person name="Ohm R.A."/>
            <person name="Otillar R."/>
            <person name="Martin J."/>
            <person name="Schackwitz W."/>
            <person name="Grimwood J."/>
            <person name="MohdZainudin N."/>
            <person name="Xue C."/>
            <person name="Wang R."/>
            <person name="Manning V.A."/>
            <person name="Dhillon B."/>
            <person name="Tu Z.J."/>
            <person name="Steffenson B.J."/>
            <person name="Salamov A."/>
            <person name="Sun H."/>
            <person name="Lowry S."/>
            <person name="LaButti K."/>
            <person name="Han J."/>
            <person name="Copeland A."/>
            <person name="Lindquist E."/>
            <person name="Barry K."/>
            <person name="Schmutz J."/>
            <person name="Baker S.E."/>
            <person name="Ciuffetti L.M."/>
            <person name="Grigoriev I.V."/>
            <person name="Zhong S."/>
            <person name="Turgeon B.G."/>
        </authorList>
    </citation>
    <scope>NUCLEOTIDE SEQUENCE [LARGE SCALE GENOMIC DNA]</scope>
    <source>
        <strain evidence="5">28A</strain>
    </source>
</reference>
<feature type="region of interest" description="Disordered" evidence="2">
    <location>
        <begin position="789"/>
        <end position="808"/>
    </location>
</feature>
<dbReference type="GO" id="GO:0006361">
    <property type="term" value="P:transcription initiation at RNA polymerase I promoter"/>
    <property type="evidence" value="ECO:0007669"/>
    <property type="project" value="TreeGrafter"/>
</dbReference>
<feature type="compositionally biased region" description="Polar residues" evidence="2">
    <location>
        <begin position="439"/>
        <end position="449"/>
    </location>
</feature>
<dbReference type="HOGENOM" id="CLU_012849_1_0_1"/>
<dbReference type="RefSeq" id="XP_008024580.1">
    <property type="nucleotide sequence ID" value="XM_008026389.1"/>
</dbReference>
<evidence type="ECO:0000259" key="3">
    <source>
        <dbReference type="PROSITE" id="PS50048"/>
    </source>
</evidence>
<accession>R0KI31</accession>
<dbReference type="GO" id="GO:0001181">
    <property type="term" value="F:RNA polymerase I general transcription initiation factor activity"/>
    <property type="evidence" value="ECO:0007669"/>
    <property type="project" value="TreeGrafter"/>
</dbReference>
<sequence length="808" mass="90020">MSSASDYVDDGPSDDSSAHSRRQSPRRRPSVQSIDPLCVRKDYLESKYSDAYRVLFNHEVHRAAARFETETTGHQYYRWHVGASTWSPQEQATLFAALERLGREDVPGIAAAIGTKSVPEIRELLVLLHDAAAKQGDAKVTLRDVPAATELSSECIEQLDAAGEALAWLQEVFEASQEKEKFGDLWLITPAVANEIESAIDPSRIREPTTPIMSEPEARARGGRVVAGACLSCKKFKQKCDRETPCGNCQRRKTECVYSHQSPRAERPETPKDESTMAGILQAIPEANLLQPQVMLTLSKTLFMNRSPTIPSPWPHWSEYTSELAQEPSIYRSAFGDFHNLVISLTKRLMQTAIFQATSRLRSQRYRVKKNAIPLVKRRDVLAAIDILGMQRNSQERWKGVARRCALRVYDGQWSRHRHKRTRREVPWDEVERIMTSVEQPADTLTTDAETSENDHVEFRSRASRKGTPLPMDRLALSDSDDESLIYESKPVSQSAPKSRDSIGRYTSSLSLEQFDQEASRQEEHSLWGMLDLEPPAKDDECKSDEDSDAGSLGDENIVTHVDGWRSWTDYRADWEEYEVPPNTADFIANQKPLAAPPALQEGTTDGVDSVLGDDIGLSRKEKVQQRQTKPAAIELQAWGTQAYAKLQGQTQENADYMNENSSQNDDSSDNAAHHRPIQSIENSTMVSSPAPRSSDDSDGDDVSMEKPAKSIERDGRIFPLSPSDDEDHTMTQGWPMPRIQARSKPPPTVTLVASTTATKDARHAPQEPSCGAPFCARRVTPGGHVVMVPAQMQGRGEAKGTGDGKGE</sequence>
<dbReference type="SUPFAM" id="SSF57701">
    <property type="entry name" value="Zn2/Cys6 DNA-binding domain"/>
    <property type="match status" value="1"/>
</dbReference>
<gene>
    <name evidence="4" type="ORF">SETTUDRAFT_109152</name>
</gene>
<feature type="compositionally biased region" description="Basic and acidic residues" evidence="2">
    <location>
        <begin position="797"/>
        <end position="808"/>
    </location>
</feature>
<dbReference type="InterPro" id="IPR036864">
    <property type="entry name" value="Zn2-C6_fun-type_DNA-bd_sf"/>
</dbReference>
<keyword evidence="1" id="KW-0539">Nucleus</keyword>
<feature type="compositionally biased region" description="Basic residues" evidence="2">
    <location>
        <begin position="19"/>
        <end position="29"/>
    </location>
</feature>
<dbReference type="InterPro" id="IPR001138">
    <property type="entry name" value="Zn2Cys6_DnaBD"/>
</dbReference>
<dbReference type="GO" id="GO:0000500">
    <property type="term" value="C:RNA polymerase I upstream activating factor complex"/>
    <property type="evidence" value="ECO:0007669"/>
    <property type="project" value="InterPro"/>
</dbReference>
<feature type="region of interest" description="Disordered" evidence="2">
    <location>
        <begin position="533"/>
        <end position="556"/>
    </location>
</feature>
<dbReference type="PANTHER" id="PTHR28079">
    <property type="entry name" value="RNA POLYMERASE I-SPECIFIC TRANSCRIPTION INITIATION FACTOR RRN5"/>
    <property type="match status" value="1"/>
</dbReference>
<organism evidence="4 5">
    <name type="scientific">Exserohilum turcicum (strain 28A)</name>
    <name type="common">Northern leaf blight fungus</name>
    <name type="synonym">Setosphaeria turcica</name>
    <dbReference type="NCBI Taxonomy" id="671987"/>
    <lineage>
        <taxon>Eukaryota</taxon>
        <taxon>Fungi</taxon>
        <taxon>Dikarya</taxon>
        <taxon>Ascomycota</taxon>
        <taxon>Pezizomycotina</taxon>
        <taxon>Dothideomycetes</taxon>
        <taxon>Pleosporomycetidae</taxon>
        <taxon>Pleosporales</taxon>
        <taxon>Pleosporineae</taxon>
        <taxon>Pleosporaceae</taxon>
        <taxon>Exserohilum</taxon>
    </lineage>
</organism>
<feature type="region of interest" description="Disordered" evidence="2">
    <location>
        <begin position="1"/>
        <end position="32"/>
    </location>
</feature>
<protein>
    <recommendedName>
        <fullName evidence="3">Zn(2)-C6 fungal-type domain-containing protein</fullName>
    </recommendedName>
</protein>
<dbReference type="PROSITE" id="PS50048">
    <property type="entry name" value="ZN2_CY6_FUNGAL_2"/>
    <property type="match status" value="1"/>
</dbReference>
<dbReference type="STRING" id="671987.R0KI31"/>
<dbReference type="SMART" id="SM00066">
    <property type="entry name" value="GAL4"/>
    <property type="match status" value="1"/>
</dbReference>
<dbReference type="eggNOG" id="ENOG502S6UJ">
    <property type="taxonomic scope" value="Eukaryota"/>
</dbReference>
<feature type="compositionally biased region" description="Basic and acidic residues" evidence="2">
    <location>
        <begin position="704"/>
        <end position="717"/>
    </location>
</feature>
<feature type="region of interest" description="Disordered" evidence="2">
    <location>
        <begin position="679"/>
        <end position="749"/>
    </location>
</feature>
<dbReference type="GO" id="GO:0000981">
    <property type="term" value="F:DNA-binding transcription factor activity, RNA polymerase II-specific"/>
    <property type="evidence" value="ECO:0007669"/>
    <property type="project" value="InterPro"/>
</dbReference>
<keyword evidence="5" id="KW-1185">Reference proteome</keyword>